<evidence type="ECO:0000256" key="6">
    <source>
        <dbReference type="ARBA" id="ARBA00022970"/>
    </source>
</evidence>
<keyword evidence="7 9" id="KW-1133">Transmembrane helix</keyword>
<dbReference type="InterPro" id="IPR010065">
    <property type="entry name" value="AA_ABC_transptr_permease_3TM"/>
</dbReference>
<feature type="transmembrane region" description="Helical" evidence="9">
    <location>
        <begin position="188"/>
        <end position="210"/>
    </location>
</feature>
<keyword evidence="3 9" id="KW-0813">Transport</keyword>
<comment type="similarity">
    <text evidence="2">Belongs to the binding-protein-dependent transport system permease family. HisMQ subfamily.</text>
</comment>
<protein>
    <submittedName>
        <fullName evidence="11">Amino acid ABC transporter membrane protein 2, PAAT family</fullName>
    </submittedName>
</protein>
<keyword evidence="8 9" id="KW-0472">Membrane</keyword>
<evidence type="ECO:0000256" key="9">
    <source>
        <dbReference type="RuleBase" id="RU363032"/>
    </source>
</evidence>
<dbReference type="STRING" id="937218.SAMN06297251_12150"/>
<dbReference type="EMBL" id="FWXR01000021">
    <property type="protein sequence ID" value="SMD04921.1"/>
    <property type="molecule type" value="Genomic_DNA"/>
</dbReference>
<dbReference type="Pfam" id="PF00528">
    <property type="entry name" value="BPD_transp_1"/>
    <property type="match status" value="1"/>
</dbReference>
<dbReference type="NCBIfam" id="TIGR01726">
    <property type="entry name" value="HEQRo_perm_3TM"/>
    <property type="match status" value="1"/>
</dbReference>
<dbReference type="GO" id="GO:0022857">
    <property type="term" value="F:transmembrane transporter activity"/>
    <property type="evidence" value="ECO:0007669"/>
    <property type="project" value="InterPro"/>
</dbReference>
<feature type="transmembrane region" description="Helical" evidence="9">
    <location>
        <begin position="20"/>
        <end position="44"/>
    </location>
</feature>
<dbReference type="GO" id="GO:0043190">
    <property type="term" value="C:ATP-binding cassette (ABC) transporter complex"/>
    <property type="evidence" value="ECO:0007669"/>
    <property type="project" value="InterPro"/>
</dbReference>
<dbReference type="PANTHER" id="PTHR30614">
    <property type="entry name" value="MEMBRANE COMPONENT OF AMINO ACID ABC TRANSPORTER"/>
    <property type="match status" value="1"/>
</dbReference>
<evidence type="ECO:0000256" key="4">
    <source>
        <dbReference type="ARBA" id="ARBA00022475"/>
    </source>
</evidence>
<evidence type="ECO:0000313" key="12">
    <source>
        <dbReference type="Proteomes" id="UP000192656"/>
    </source>
</evidence>
<keyword evidence="4" id="KW-1003">Cell membrane</keyword>
<organism evidence="11 12">
    <name type="scientific">Fulvimarina manganoxydans</name>
    <dbReference type="NCBI Taxonomy" id="937218"/>
    <lineage>
        <taxon>Bacteria</taxon>
        <taxon>Pseudomonadati</taxon>
        <taxon>Pseudomonadota</taxon>
        <taxon>Alphaproteobacteria</taxon>
        <taxon>Hyphomicrobiales</taxon>
        <taxon>Aurantimonadaceae</taxon>
        <taxon>Fulvimarina</taxon>
    </lineage>
</organism>
<reference evidence="11 12" key="1">
    <citation type="submission" date="2017-04" db="EMBL/GenBank/DDBJ databases">
        <authorList>
            <person name="Afonso C.L."/>
            <person name="Miller P.J."/>
            <person name="Scott M.A."/>
            <person name="Spackman E."/>
            <person name="Goraichik I."/>
            <person name="Dimitrov K.M."/>
            <person name="Suarez D.L."/>
            <person name="Swayne D.E."/>
        </authorList>
    </citation>
    <scope>NUCLEOTIDE SEQUENCE [LARGE SCALE GENOMIC DNA]</scope>
    <source>
        <strain evidence="11 12">CGMCC 1.10972</strain>
    </source>
</reference>
<evidence type="ECO:0000256" key="7">
    <source>
        <dbReference type="ARBA" id="ARBA00022989"/>
    </source>
</evidence>
<feature type="domain" description="ABC transmembrane type-1" evidence="10">
    <location>
        <begin position="19"/>
        <end position="207"/>
    </location>
</feature>
<accession>A0A1W2E515</accession>
<dbReference type="InterPro" id="IPR043429">
    <property type="entry name" value="ArtM/GltK/GlnP/TcyL/YhdX-like"/>
</dbReference>
<keyword evidence="6" id="KW-0029">Amino-acid transport</keyword>
<gene>
    <name evidence="11" type="ORF">SAMN06297251_12150</name>
</gene>
<dbReference type="Gene3D" id="1.10.3720.10">
    <property type="entry name" value="MetI-like"/>
    <property type="match status" value="1"/>
</dbReference>
<dbReference type="SUPFAM" id="SSF161098">
    <property type="entry name" value="MetI-like"/>
    <property type="match status" value="1"/>
</dbReference>
<evidence type="ECO:0000256" key="8">
    <source>
        <dbReference type="ARBA" id="ARBA00023136"/>
    </source>
</evidence>
<dbReference type="GO" id="GO:0006865">
    <property type="term" value="P:amino acid transport"/>
    <property type="evidence" value="ECO:0007669"/>
    <property type="project" value="UniProtKB-KW"/>
</dbReference>
<sequence length="216" mass="23584">MGATWSDVADWIEPLSRGFVLNLEITFITILLGFPGGFVLALLVERRSPWVRWPAMVIVEIGRGAPALVLLQFVYFGFPQIDLTLSSFASAIVALSVSTACYTSEIIRSGLAAVPKGQKEAAEALNFSSADSMRFVVFPQAAKISSPAMMGFSILILQSTTLCFTIALPEIASQAYEIGSTTFQYFPILSLTALFFIFVCVPASFLVGWFERRSEP</sequence>
<keyword evidence="12" id="KW-1185">Reference proteome</keyword>
<dbReference type="InterPro" id="IPR000515">
    <property type="entry name" value="MetI-like"/>
</dbReference>
<evidence type="ECO:0000259" key="10">
    <source>
        <dbReference type="PROSITE" id="PS50928"/>
    </source>
</evidence>
<feature type="transmembrane region" description="Helical" evidence="9">
    <location>
        <begin position="148"/>
        <end position="168"/>
    </location>
</feature>
<comment type="subcellular location">
    <subcellularLocation>
        <location evidence="1">Cell inner membrane</location>
        <topology evidence="1">Multi-pass membrane protein</topology>
    </subcellularLocation>
    <subcellularLocation>
        <location evidence="9">Cell membrane</location>
        <topology evidence="9">Multi-pass membrane protein</topology>
    </subcellularLocation>
</comment>
<evidence type="ECO:0000256" key="3">
    <source>
        <dbReference type="ARBA" id="ARBA00022448"/>
    </source>
</evidence>
<keyword evidence="5 9" id="KW-0812">Transmembrane</keyword>
<dbReference type="InterPro" id="IPR035906">
    <property type="entry name" value="MetI-like_sf"/>
</dbReference>
<evidence type="ECO:0000256" key="5">
    <source>
        <dbReference type="ARBA" id="ARBA00022692"/>
    </source>
</evidence>
<evidence type="ECO:0000256" key="2">
    <source>
        <dbReference type="ARBA" id="ARBA00010072"/>
    </source>
</evidence>
<dbReference type="PANTHER" id="PTHR30614:SF0">
    <property type="entry name" value="L-CYSTINE TRANSPORT SYSTEM PERMEASE PROTEIN TCYL"/>
    <property type="match status" value="1"/>
</dbReference>
<dbReference type="PROSITE" id="PS50928">
    <property type="entry name" value="ABC_TM1"/>
    <property type="match status" value="1"/>
</dbReference>
<evidence type="ECO:0000313" key="11">
    <source>
        <dbReference type="EMBL" id="SMD04921.1"/>
    </source>
</evidence>
<name>A0A1W2E515_9HYPH</name>
<dbReference type="AlphaFoldDB" id="A0A1W2E515"/>
<evidence type="ECO:0000256" key="1">
    <source>
        <dbReference type="ARBA" id="ARBA00004429"/>
    </source>
</evidence>
<dbReference type="Proteomes" id="UP000192656">
    <property type="component" value="Unassembled WGS sequence"/>
</dbReference>
<proteinExistence type="inferred from homology"/>
<dbReference type="CDD" id="cd06261">
    <property type="entry name" value="TM_PBP2"/>
    <property type="match status" value="1"/>
</dbReference>